<dbReference type="PANTHER" id="PTHR46401">
    <property type="entry name" value="GLYCOSYLTRANSFERASE WBBK-RELATED"/>
    <property type="match status" value="1"/>
</dbReference>
<evidence type="ECO:0000256" key="1">
    <source>
        <dbReference type="ARBA" id="ARBA00022679"/>
    </source>
</evidence>
<feature type="domain" description="Glycosyl transferase family 1" evidence="2">
    <location>
        <begin position="170"/>
        <end position="318"/>
    </location>
</feature>
<dbReference type="Pfam" id="PF00534">
    <property type="entry name" value="Glycos_transf_1"/>
    <property type="match status" value="1"/>
</dbReference>
<dbReference type="InterPro" id="IPR001296">
    <property type="entry name" value="Glyco_trans_1"/>
</dbReference>
<feature type="domain" description="Glycosyltransferase subfamily 4-like N-terminal" evidence="3">
    <location>
        <begin position="84"/>
        <end position="155"/>
    </location>
</feature>
<evidence type="ECO:0000313" key="4">
    <source>
        <dbReference type="EMBL" id="AWN46508.1"/>
    </source>
</evidence>
<dbReference type="GO" id="GO:0016757">
    <property type="term" value="F:glycosyltransferase activity"/>
    <property type="evidence" value="ECO:0007669"/>
    <property type="project" value="InterPro"/>
</dbReference>
<dbReference type="GO" id="GO:0009103">
    <property type="term" value="P:lipopolysaccharide biosynthetic process"/>
    <property type="evidence" value="ECO:0007669"/>
    <property type="project" value="TreeGrafter"/>
</dbReference>
<dbReference type="CDD" id="cd03801">
    <property type="entry name" value="GT4_PimA-like"/>
    <property type="match status" value="1"/>
</dbReference>
<dbReference type="EMBL" id="CP029553">
    <property type="protein sequence ID" value="AWN46508.1"/>
    <property type="molecule type" value="Genomic_DNA"/>
</dbReference>
<name>A0A2U8WLT6_9HYPH</name>
<keyword evidence="1 4" id="KW-0808">Transferase</keyword>
<dbReference type="PANTHER" id="PTHR46401:SF2">
    <property type="entry name" value="GLYCOSYLTRANSFERASE WBBK-RELATED"/>
    <property type="match status" value="1"/>
</dbReference>
<organism evidence="4 5">
    <name type="scientific">Methylobacterium terrae</name>
    <dbReference type="NCBI Taxonomy" id="2202827"/>
    <lineage>
        <taxon>Bacteria</taxon>
        <taxon>Pseudomonadati</taxon>
        <taxon>Pseudomonadota</taxon>
        <taxon>Alphaproteobacteria</taxon>
        <taxon>Hyphomicrobiales</taxon>
        <taxon>Methylobacteriaceae</taxon>
        <taxon>Methylobacterium</taxon>
    </lineage>
</organism>
<keyword evidence="5" id="KW-1185">Reference proteome</keyword>
<gene>
    <name evidence="4" type="ORF">DK419_09430</name>
</gene>
<dbReference type="SUPFAM" id="SSF53756">
    <property type="entry name" value="UDP-Glycosyltransferase/glycogen phosphorylase"/>
    <property type="match status" value="1"/>
</dbReference>
<dbReference type="Proteomes" id="UP000245444">
    <property type="component" value="Chromosome"/>
</dbReference>
<sequence length="346" mass="34604">MRLVLAVPGDLSAPTGGYAYDRALLGHLPALGIAATHLALPSGFPDPTPDDLAGTAARLAAVPRDAALLVDGLAYGALPPEIVRAAGRPVSALVHHPLGYETGLSPARAAALVAGERAALGLAARVIATSRFTARMLASEFGVPPERIAVAEPGTPPAPRVVPRPGPHVRLLAVGTVSPRKGYDVLVRALSALTDLDWSLTIAGSLARAPDAVAALRGRITAAGLGERVALAGAVTADALERLYAQADLAVSASLFEGYGMALTEALARGLPLVATTGGAAAETVPAGAGRAVPPGDAAALAAALRDLIADPECRAEAAAASWAAGQRLPDWPATAAAVAAALRTS</sequence>
<dbReference type="RefSeq" id="WP_109958853.1">
    <property type="nucleotide sequence ID" value="NZ_CP029553.1"/>
</dbReference>
<evidence type="ECO:0000259" key="2">
    <source>
        <dbReference type="Pfam" id="PF00534"/>
    </source>
</evidence>
<accession>A0A2U8WLT6</accession>
<dbReference type="Gene3D" id="3.40.50.2000">
    <property type="entry name" value="Glycogen Phosphorylase B"/>
    <property type="match status" value="2"/>
</dbReference>
<dbReference type="AlphaFoldDB" id="A0A2U8WLT6"/>
<evidence type="ECO:0000259" key="3">
    <source>
        <dbReference type="Pfam" id="PF13439"/>
    </source>
</evidence>
<dbReference type="OrthoDB" id="9781738at2"/>
<dbReference type="InterPro" id="IPR028098">
    <property type="entry name" value="Glyco_trans_4-like_N"/>
</dbReference>
<proteinExistence type="predicted"/>
<evidence type="ECO:0000313" key="5">
    <source>
        <dbReference type="Proteomes" id="UP000245444"/>
    </source>
</evidence>
<dbReference type="Pfam" id="PF13439">
    <property type="entry name" value="Glyco_transf_4"/>
    <property type="match status" value="1"/>
</dbReference>
<reference evidence="4 5" key="1">
    <citation type="submission" date="2018-05" db="EMBL/GenBank/DDBJ databases">
        <title>Complete Genome Sequence of Methylobacterium sp. 17Sr1-28.</title>
        <authorList>
            <person name="Srinivasan S."/>
        </authorList>
    </citation>
    <scope>NUCLEOTIDE SEQUENCE [LARGE SCALE GENOMIC DNA]</scope>
    <source>
        <strain evidence="4 5">17Sr1-28</strain>
    </source>
</reference>
<protein>
    <submittedName>
        <fullName evidence="4">Glycosyl transferase family 1</fullName>
    </submittedName>
</protein>
<dbReference type="KEGG" id="mtea:DK419_09430"/>